<dbReference type="KEGG" id="rle:pRL100099"/>
<geneLocation type="plasmid" evidence="1 2">
    <name>pRL10</name>
</geneLocation>
<dbReference type="EnsemblBacteria" id="CAK10323">
    <property type="protein sequence ID" value="CAK10323"/>
    <property type="gene ID" value="pRL100099"/>
</dbReference>
<dbReference type="RefSeq" id="WP_011654152.1">
    <property type="nucleotide sequence ID" value="NC_008381.1"/>
</dbReference>
<accession>Q1M844</accession>
<gene>
    <name evidence="1" type="ordered locus">pRL100099</name>
</gene>
<evidence type="ECO:0000313" key="2">
    <source>
        <dbReference type="Proteomes" id="UP000006575"/>
    </source>
</evidence>
<proteinExistence type="predicted"/>
<evidence type="ECO:0000313" key="1">
    <source>
        <dbReference type="EMBL" id="CAK10323.1"/>
    </source>
</evidence>
<dbReference type="AlphaFoldDB" id="Q1M844"/>
<name>Q1M844_RHIJ3</name>
<organism evidence="1 2">
    <name type="scientific">Rhizobium johnstonii (strain DSM 114642 / LMG 32736 / 3841)</name>
    <name type="common">Rhizobium leguminosarum bv. viciae</name>
    <dbReference type="NCBI Taxonomy" id="216596"/>
    <lineage>
        <taxon>Bacteria</taxon>
        <taxon>Pseudomonadati</taxon>
        <taxon>Pseudomonadota</taxon>
        <taxon>Alphaproteobacteria</taxon>
        <taxon>Hyphomicrobiales</taxon>
        <taxon>Rhizobiaceae</taxon>
        <taxon>Rhizobium/Agrobacterium group</taxon>
        <taxon>Rhizobium</taxon>
        <taxon>Rhizobium johnstonii</taxon>
    </lineage>
</organism>
<dbReference type="EMBL" id="AM236084">
    <property type="protein sequence ID" value="CAK10323.1"/>
    <property type="molecule type" value="Genomic_DNA"/>
</dbReference>
<protein>
    <submittedName>
        <fullName evidence="1">Uncharacterized protein</fullName>
    </submittedName>
</protein>
<keyword evidence="1" id="KW-0614">Plasmid</keyword>
<dbReference type="GeneID" id="303210372"/>
<sequence>MLHARPRLSELEAIWRLKTSKTEPKRFVGDLGKDVNLLEYVKKHATGLASLVASGKAHGYDFTIDEAKSYIKARSPGGMTDKQTDPAVGKLRSDVVTSIKAVQTIVAATTAVEAAEAATTVFEAAEAIVVVAAVLV</sequence>
<dbReference type="Proteomes" id="UP000006575">
    <property type="component" value="Plasmid pRL10"/>
</dbReference>
<dbReference type="HOGENOM" id="CLU_2036135_0_0_5"/>
<reference evidence="1 2" key="1">
    <citation type="journal article" date="2006" name="Genome Biol.">
        <title>The genome of Rhizobium leguminosarum has recognizable core and accessory components.</title>
        <authorList>
            <person name="Young J.W."/>
            <person name="Crossman L.C."/>
            <person name="Johnston A.W.B."/>
            <person name="Thomson N.R."/>
            <person name="Ghazoui Z.F."/>
            <person name="Hull K.H."/>
            <person name="Wexler M."/>
            <person name="Curson A.R.J."/>
            <person name="Todd J.D."/>
            <person name="Poole P.S."/>
            <person name="Mauchline T.H."/>
            <person name="East A.K."/>
            <person name="Quail M.A."/>
            <person name="Churcher C."/>
            <person name="Arrowsmith C."/>
            <person name="Cherevach A."/>
            <person name="Chillingworth T."/>
            <person name="Clarke K."/>
            <person name="Cronin A."/>
            <person name="Davis P."/>
            <person name="Fraser A."/>
            <person name="Hance Z."/>
            <person name="Hauser H."/>
            <person name="Jagels K."/>
            <person name="Moule S."/>
            <person name="Mungall K."/>
            <person name="Norbertczak H."/>
            <person name="Rabbinowitsch E."/>
            <person name="Sanders M."/>
            <person name="Simmonds M."/>
            <person name="Whitehead S."/>
            <person name="Parkhill J."/>
        </authorList>
    </citation>
    <scope>NUCLEOTIDE SEQUENCE [LARGE SCALE GENOMIC DNA]</scope>
    <source>
        <strain evidence="2">DSM 114642 / LMG 32736 / 3841</strain>
    </source>
</reference>
<keyword evidence="2" id="KW-1185">Reference proteome</keyword>